<dbReference type="Pfam" id="PF25597">
    <property type="entry name" value="SH3_retrovirus"/>
    <property type="match status" value="1"/>
</dbReference>
<keyword evidence="3" id="KW-0645">Protease</keyword>
<dbReference type="InterPro" id="IPR013103">
    <property type="entry name" value="RVT_2"/>
</dbReference>
<dbReference type="GO" id="GO:0003887">
    <property type="term" value="F:DNA-directed DNA polymerase activity"/>
    <property type="evidence" value="ECO:0007669"/>
    <property type="project" value="UniProtKB-KW"/>
</dbReference>
<comment type="function">
    <text evidence="1">The aspartyl protease (PR) mediates the proteolytic cleavages of the Gag and Gag-Pol polyproteins after assembly of the VLP.</text>
</comment>
<dbReference type="GO" id="GO:0015074">
    <property type="term" value="P:DNA integration"/>
    <property type="evidence" value="ECO:0007669"/>
    <property type="project" value="UniProtKB-KW"/>
</dbReference>
<dbReference type="EMBL" id="CAMAPE010000010">
    <property type="protein sequence ID" value="CAH9077217.1"/>
    <property type="molecule type" value="Genomic_DNA"/>
</dbReference>
<evidence type="ECO:0000256" key="3">
    <source>
        <dbReference type="ARBA" id="ARBA00022670"/>
    </source>
</evidence>
<evidence type="ECO:0000256" key="10">
    <source>
        <dbReference type="ARBA" id="ARBA00022840"/>
    </source>
</evidence>
<evidence type="ECO:0000256" key="17">
    <source>
        <dbReference type="ARBA" id="ARBA00023268"/>
    </source>
</evidence>
<dbReference type="InterPro" id="IPR054722">
    <property type="entry name" value="PolX-like_BBD"/>
</dbReference>
<dbReference type="AlphaFoldDB" id="A0A9P0YVS4"/>
<proteinExistence type="predicted"/>
<keyword evidence="2" id="KW-1188">Viral release from host cell</keyword>
<dbReference type="SUPFAM" id="SSF53098">
    <property type="entry name" value="Ribonuclease H-like"/>
    <property type="match status" value="1"/>
</dbReference>
<dbReference type="GO" id="GO:0005524">
    <property type="term" value="F:ATP binding"/>
    <property type="evidence" value="ECO:0007669"/>
    <property type="project" value="UniProtKB-KW"/>
</dbReference>
<gene>
    <name evidence="20" type="ORF">CEURO_LOCUS6228</name>
</gene>
<dbReference type="PROSITE" id="PS50994">
    <property type="entry name" value="INTEGRASE"/>
    <property type="match status" value="1"/>
</dbReference>
<name>A0A9P0YVS4_CUSEU</name>
<dbReference type="Pfam" id="PF00665">
    <property type="entry name" value="rve"/>
    <property type="match status" value="1"/>
</dbReference>
<dbReference type="InterPro" id="IPR012337">
    <property type="entry name" value="RNaseH-like_sf"/>
</dbReference>
<comment type="caution">
    <text evidence="20">The sequence shown here is derived from an EMBL/GenBank/DDBJ whole genome shotgun (WGS) entry which is preliminary data.</text>
</comment>
<reference evidence="20" key="1">
    <citation type="submission" date="2022-07" db="EMBL/GenBank/DDBJ databases">
        <authorList>
            <person name="Macas J."/>
            <person name="Novak P."/>
            <person name="Neumann P."/>
        </authorList>
    </citation>
    <scope>NUCLEOTIDE SEQUENCE</scope>
</reference>
<dbReference type="InterPro" id="IPR057670">
    <property type="entry name" value="SH3_retrovirus"/>
</dbReference>
<evidence type="ECO:0000256" key="14">
    <source>
        <dbReference type="ARBA" id="ARBA00022932"/>
    </source>
</evidence>
<keyword evidence="14" id="KW-0239">DNA-directed DNA polymerase</keyword>
<evidence type="ECO:0000256" key="13">
    <source>
        <dbReference type="ARBA" id="ARBA00022918"/>
    </source>
</evidence>
<keyword evidence="4" id="KW-0540">Nuclease</keyword>
<keyword evidence="16" id="KW-0233">DNA recombination</keyword>
<sequence>MTGIKHLLSNYTNCYGGNVRFGNDASSPILGYGDVFCASVTIKDVSFVKGLKHNLLSIGQFCDSGMEVRFFAKQCCVLDSTGNTLLTCYRTLNLYTIDLKSVQSTTSICLLSKASTEQNNLWHKRLSHLNFKHLSTLSSKKLVKGLPLLKTSAENHCSACKMGKMTRSSHKSKTEPSSTHQLQLIHMDLCGPMRVQNINGRKYTLVIVDDFSRYTWTKFLRSKDEAAENIMTFIRTIQKLLQHSVRIVRTDNGTEFKNQTLTEFYESLGITQQFAAAKTPQQNGVVERKNKTLVEAARTMLIQSRLPHFMWAEAINTACFTQNRTFIHKRFDKTPYEIIFNKTPDISFLKVFGCKCFILNDRTERSKLDPKAREGVFIGYSLQSKAYRVHLRDKRTVIESVNVTFYEMADFAIEHIQTDPSTTVPVASDKAEPNTEHDDVILDSLFRNVYENSQSPPPAYTLESTSTPTAEIPLLTGPDDVPSTPSTPQTNPRGVDDHGFAISPESSPLHTTAAPEPSNSYQDSDQPIITPTPLAHERKWTRAHPVEQIIGDPSQGVRTRSATANECHYACFLSKNEPSKVSEALADPDWVIAMQDELNQFDRLDVWTLVPKSPQKTIIGTKWVFKNKKDEEGIVIRNKARLVAKGYNQQEGIDYDETFAPVARIEAIRLFLAYAAHKNFTVFQMDVKTAFLNGVLEEEVYVAQPEGFIDPRYPDHVYKLKKALYGLKQAPRAWYDALTEFLVDSGFSKGKIDTTLFIKRQKSDIILIQIYVDDIIFASSNPRLCKHFEKLMKTKFEMSMMGELNFFLGLQVRQLSDDIFINQSKYILEMLKRFNIDGKSSMTTPMSPNNKLDSDPSGKQVDATNYRAIIGSLLYLTSSRPDIVFSTCLCARFQANPKESHLTVVRRILRYLKGTVNLGLWYPKHSGFDLVGYSDADFAGCRMDRKSTSGAVQFLGDKLVC</sequence>
<dbReference type="Pfam" id="PF07727">
    <property type="entry name" value="RVT_2"/>
    <property type="match status" value="1"/>
</dbReference>
<evidence type="ECO:0000256" key="8">
    <source>
        <dbReference type="ARBA" id="ARBA00022759"/>
    </source>
</evidence>
<evidence type="ECO:0000256" key="7">
    <source>
        <dbReference type="ARBA" id="ARBA00022750"/>
    </source>
</evidence>
<evidence type="ECO:0000313" key="21">
    <source>
        <dbReference type="Proteomes" id="UP001152484"/>
    </source>
</evidence>
<keyword evidence="14" id="KW-0808">Transferase</keyword>
<keyword evidence="6" id="KW-0547">Nucleotide-binding</keyword>
<keyword evidence="5" id="KW-0479">Metal-binding</keyword>
<evidence type="ECO:0000256" key="9">
    <source>
        <dbReference type="ARBA" id="ARBA00022801"/>
    </source>
</evidence>
<dbReference type="Proteomes" id="UP001152484">
    <property type="component" value="Unassembled WGS sequence"/>
</dbReference>
<dbReference type="InterPro" id="IPR036397">
    <property type="entry name" value="RNaseH_sf"/>
</dbReference>
<keyword evidence="10" id="KW-0067">ATP-binding</keyword>
<evidence type="ECO:0000256" key="11">
    <source>
        <dbReference type="ARBA" id="ARBA00022842"/>
    </source>
</evidence>
<keyword evidence="8" id="KW-0255">Endonuclease</keyword>
<protein>
    <recommendedName>
        <fullName evidence="19">Integrase catalytic domain-containing protein</fullName>
    </recommendedName>
</protein>
<dbReference type="GO" id="GO:0003676">
    <property type="term" value="F:nucleic acid binding"/>
    <property type="evidence" value="ECO:0007669"/>
    <property type="project" value="InterPro"/>
</dbReference>
<evidence type="ECO:0000256" key="5">
    <source>
        <dbReference type="ARBA" id="ARBA00022723"/>
    </source>
</evidence>
<dbReference type="GO" id="GO:0046872">
    <property type="term" value="F:metal ion binding"/>
    <property type="evidence" value="ECO:0007669"/>
    <property type="project" value="UniProtKB-KW"/>
</dbReference>
<dbReference type="InterPro" id="IPR039537">
    <property type="entry name" value="Retrotran_Ty1/copia-like"/>
</dbReference>
<dbReference type="InterPro" id="IPR043502">
    <property type="entry name" value="DNA/RNA_pol_sf"/>
</dbReference>
<keyword evidence="15" id="KW-0917">Virion maturation</keyword>
<feature type="compositionally biased region" description="Polar residues" evidence="18">
    <location>
        <begin position="483"/>
        <end position="492"/>
    </location>
</feature>
<keyword evidence="11" id="KW-0460">Magnesium</keyword>
<dbReference type="Pfam" id="PF22936">
    <property type="entry name" value="Pol_BBD"/>
    <property type="match status" value="1"/>
</dbReference>
<keyword evidence="13" id="KW-0695">RNA-directed DNA polymerase</keyword>
<evidence type="ECO:0000256" key="16">
    <source>
        <dbReference type="ARBA" id="ARBA00023172"/>
    </source>
</evidence>
<dbReference type="InterPro" id="IPR025724">
    <property type="entry name" value="GAG-pre-integrase_dom"/>
</dbReference>
<feature type="domain" description="Integrase catalytic" evidence="19">
    <location>
        <begin position="172"/>
        <end position="343"/>
    </location>
</feature>
<dbReference type="PANTHER" id="PTHR42648:SF11">
    <property type="entry name" value="TRANSPOSON TY4-P GAG-POL POLYPROTEIN"/>
    <property type="match status" value="1"/>
</dbReference>
<evidence type="ECO:0000256" key="12">
    <source>
        <dbReference type="ARBA" id="ARBA00022908"/>
    </source>
</evidence>
<keyword evidence="14" id="KW-0548">Nucleotidyltransferase</keyword>
<evidence type="ECO:0000256" key="15">
    <source>
        <dbReference type="ARBA" id="ARBA00023113"/>
    </source>
</evidence>
<feature type="compositionally biased region" description="Polar residues" evidence="18">
    <location>
        <begin position="517"/>
        <end position="527"/>
    </location>
</feature>
<dbReference type="PANTHER" id="PTHR42648">
    <property type="entry name" value="TRANSPOSASE, PUTATIVE-RELATED"/>
    <property type="match status" value="1"/>
</dbReference>
<dbReference type="SUPFAM" id="SSF56672">
    <property type="entry name" value="DNA/RNA polymerases"/>
    <property type="match status" value="1"/>
</dbReference>
<evidence type="ECO:0000256" key="6">
    <source>
        <dbReference type="ARBA" id="ARBA00022741"/>
    </source>
</evidence>
<dbReference type="GO" id="GO:0006310">
    <property type="term" value="P:DNA recombination"/>
    <property type="evidence" value="ECO:0007669"/>
    <property type="project" value="UniProtKB-KW"/>
</dbReference>
<keyword evidence="21" id="KW-1185">Reference proteome</keyword>
<keyword evidence="12" id="KW-0229">DNA integration</keyword>
<dbReference type="Pfam" id="PF13976">
    <property type="entry name" value="gag_pre-integrs"/>
    <property type="match status" value="1"/>
</dbReference>
<keyword evidence="17" id="KW-0511">Multifunctional enzyme</keyword>
<organism evidence="20 21">
    <name type="scientific">Cuscuta europaea</name>
    <name type="common">European dodder</name>
    <dbReference type="NCBI Taxonomy" id="41803"/>
    <lineage>
        <taxon>Eukaryota</taxon>
        <taxon>Viridiplantae</taxon>
        <taxon>Streptophyta</taxon>
        <taxon>Embryophyta</taxon>
        <taxon>Tracheophyta</taxon>
        <taxon>Spermatophyta</taxon>
        <taxon>Magnoliopsida</taxon>
        <taxon>eudicotyledons</taxon>
        <taxon>Gunneridae</taxon>
        <taxon>Pentapetalae</taxon>
        <taxon>asterids</taxon>
        <taxon>lamiids</taxon>
        <taxon>Solanales</taxon>
        <taxon>Convolvulaceae</taxon>
        <taxon>Cuscuteae</taxon>
        <taxon>Cuscuta</taxon>
        <taxon>Cuscuta subgen. Cuscuta</taxon>
    </lineage>
</organism>
<evidence type="ECO:0000313" key="20">
    <source>
        <dbReference type="EMBL" id="CAH9077217.1"/>
    </source>
</evidence>
<evidence type="ECO:0000256" key="18">
    <source>
        <dbReference type="SAM" id="MobiDB-lite"/>
    </source>
</evidence>
<dbReference type="GO" id="GO:0004519">
    <property type="term" value="F:endonuclease activity"/>
    <property type="evidence" value="ECO:0007669"/>
    <property type="project" value="UniProtKB-KW"/>
</dbReference>
<keyword evidence="7" id="KW-0064">Aspartyl protease</keyword>
<dbReference type="GO" id="GO:0004190">
    <property type="term" value="F:aspartic-type endopeptidase activity"/>
    <property type="evidence" value="ECO:0007669"/>
    <property type="project" value="UniProtKB-KW"/>
</dbReference>
<dbReference type="OrthoDB" id="1322442at2759"/>
<evidence type="ECO:0000259" key="19">
    <source>
        <dbReference type="PROSITE" id="PS50994"/>
    </source>
</evidence>
<dbReference type="Gene3D" id="3.30.420.10">
    <property type="entry name" value="Ribonuclease H-like superfamily/Ribonuclease H"/>
    <property type="match status" value="1"/>
</dbReference>
<dbReference type="GO" id="GO:0006508">
    <property type="term" value="P:proteolysis"/>
    <property type="evidence" value="ECO:0007669"/>
    <property type="project" value="UniProtKB-KW"/>
</dbReference>
<dbReference type="GO" id="GO:0003964">
    <property type="term" value="F:RNA-directed DNA polymerase activity"/>
    <property type="evidence" value="ECO:0007669"/>
    <property type="project" value="UniProtKB-KW"/>
</dbReference>
<feature type="region of interest" description="Disordered" evidence="18">
    <location>
        <begin position="452"/>
        <end position="527"/>
    </location>
</feature>
<keyword evidence="9" id="KW-0378">Hydrolase</keyword>
<evidence type="ECO:0000256" key="1">
    <source>
        <dbReference type="ARBA" id="ARBA00002180"/>
    </source>
</evidence>
<dbReference type="InterPro" id="IPR001584">
    <property type="entry name" value="Integrase_cat-core"/>
</dbReference>
<accession>A0A9P0YVS4</accession>
<evidence type="ECO:0000256" key="4">
    <source>
        <dbReference type="ARBA" id="ARBA00022722"/>
    </source>
</evidence>
<evidence type="ECO:0000256" key="2">
    <source>
        <dbReference type="ARBA" id="ARBA00022612"/>
    </source>
</evidence>